<keyword evidence="5" id="KW-0804">Transcription</keyword>
<dbReference type="EMBL" id="PNYC01000020">
    <property type="protein sequence ID" value="PMS32708.1"/>
    <property type="molecule type" value="Genomic_DNA"/>
</dbReference>
<evidence type="ECO:0000256" key="3">
    <source>
        <dbReference type="ARBA" id="ARBA00023015"/>
    </source>
</evidence>
<dbReference type="Pfam" id="PF00155">
    <property type="entry name" value="Aminotran_1_2"/>
    <property type="match status" value="1"/>
</dbReference>
<dbReference type="GO" id="GO:0003677">
    <property type="term" value="F:DNA binding"/>
    <property type="evidence" value="ECO:0007669"/>
    <property type="project" value="UniProtKB-KW"/>
</dbReference>
<dbReference type="PROSITE" id="PS50949">
    <property type="entry name" value="HTH_GNTR"/>
    <property type="match status" value="1"/>
</dbReference>
<dbReference type="OrthoDB" id="9804020at2"/>
<feature type="region of interest" description="Disordered" evidence="6">
    <location>
        <begin position="467"/>
        <end position="486"/>
    </location>
</feature>
<keyword evidence="3" id="KW-0805">Transcription regulation</keyword>
<dbReference type="CDD" id="cd00609">
    <property type="entry name" value="AAT_like"/>
    <property type="match status" value="1"/>
</dbReference>
<dbReference type="GO" id="GO:0030170">
    <property type="term" value="F:pyridoxal phosphate binding"/>
    <property type="evidence" value="ECO:0007669"/>
    <property type="project" value="InterPro"/>
</dbReference>
<dbReference type="Gene3D" id="3.90.1150.10">
    <property type="entry name" value="Aspartate Aminotransferase, domain 1"/>
    <property type="match status" value="1"/>
</dbReference>
<dbReference type="PANTHER" id="PTHR46577">
    <property type="entry name" value="HTH-TYPE TRANSCRIPTIONAL REGULATORY PROTEIN GABR"/>
    <property type="match status" value="1"/>
</dbReference>
<dbReference type="AlphaFoldDB" id="A0A2N7WTA5"/>
<evidence type="ECO:0000259" key="7">
    <source>
        <dbReference type="PROSITE" id="PS50949"/>
    </source>
</evidence>
<gene>
    <name evidence="8" type="ORF">C0Z20_25350</name>
</gene>
<evidence type="ECO:0000256" key="4">
    <source>
        <dbReference type="ARBA" id="ARBA00023125"/>
    </source>
</evidence>
<dbReference type="InterPro" id="IPR015424">
    <property type="entry name" value="PyrdxlP-dep_Trfase"/>
</dbReference>
<accession>A0A2N7WTA5</accession>
<dbReference type="InterPro" id="IPR036390">
    <property type="entry name" value="WH_DNA-bd_sf"/>
</dbReference>
<dbReference type="SUPFAM" id="SSF53383">
    <property type="entry name" value="PLP-dependent transferases"/>
    <property type="match status" value="1"/>
</dbReference>
<dbReference type="Gene3D" id="3.40.640.10">
    <property type="entry name" value="Type I PLP-dependent aspartate aminotransferase-like (Major domain)"/>
    <property type="match status" value="1"/>
</dbReference>
<dbReference type="PANTHER" id="PTHR46577:SF2">
    <property type="entry name" value="TRANSCRIPTIONAL REGULATORY PROTEIN"/>
    <property type="match status" value="1"/>
</dbReference>
<dbReference type="InterPro" id="IPR015421">
    <property type="entry name" value="PyrdxlP-dep_Trfase_major"/>
</dbReference>
<dbReference type="GO" id="GO:0003700">
    <property type="term" value="F:DNA-binding transcription factor activity"/>
    <property type="evidence" value="ECO:0007669"/>
    <property type="project" value="InterPro"/>
</dbReference>
<dbReference type="InterPro" id="IPR015422">
    <property type="entry name" value="PyrdxlP-dep_Trfase_small"/>
</dbReference>
<dbReference type="SMART" id="SM00345">
    <property type="entry name" value="HTH_GNTR"/>
    <property type="match status" value="1"/>
</dbReference>
<dbReference type="InterPro" id="IPR036388">
    <property type="entry name" value="WH-like_DNA-bd_sf"/>
</dbReference>
<sequence>MMLELDRGNGVPLTDQIVAQIEGWVRSREAHAGAKLPSIRGLAAQYGISRFPVIEAYDRLVSLGYVESRHGSGFYVSARWRDVSGSAGTSDPRRAEDESGHILHEFNHPGDTLKLATGFIPEAWRDMEGLAQAIRHVARTDPAAMIDYATPFGNAALREHLQARIASLGIRADTSQIVITCGASQAIDLVVRYLLKAGDTMFVEDPGYYNLFGLLKLHGVNIVGIPRTAAGPDVEALRAALERHRPRAFFVNSVFHNPTGTIVAPSVAFRVLQLAREYGFTIVEDDIYADFQAEPTDRLAALDQLEQVIYIGGLSKTLSSSLRTGFIAAHPTIVKDIVDIKMLTGIGGSLFAESVALAMLERGAYRKFLDRLRRRMNEVLGAGIQTLESHGWQLFAPPAGGKFLWARVPHIEDSQRLVECAASCGVTVAPGSYFRPHGETSPWLRINAAYATDPRAHDFFERAARLEPDRPSAARGAPANQSELIG</sequence>
<evidence type="ECO:0000256" key="2">
    <source>
        <dbReference type="ARBA" id="ARBA00022898"/>
    </source>
</evidence>
<organism evidence="8 9">
    <name type="scientific">Trinickia symbiotica</name>
    <dbReference type="NCBI Taxonomy" id="863227"/>
    <lineage>
        <taxon>Bacteria</taxon>
        <taxon>Pseudomonadati</taxon>
        <taxon>Pseudomonadota</taxon>
        <taxon>Betaproteobacteria</taxon>
        <taxon>Burkholderiales</taxon>
        <taxon>Burkholderiaceae</taxon>
        <taxon>Trinickia</taxon>
    </lineage>
</organism>
<dbReference type="InterPro" id="IPR004839">
    <property type="entry name" value="Aminotransferase_I/II_large"/>
</dbReference>
<keyword evidence="2" id="KW-0663">Pyridoxal phosphate</keyword>
<evidence type="ECO:0000313" key="8">
    <source>
        <dbReference type="EMBL" id="PMS32708.1"/>
    </source>
</evidence>
<dbReference type="CDD" id="cd07377">
    <property type="entry name" value="WHTH_GntR"/>
    <property type="match status" value="1"/>
</dbReference>
<dbReference type="SUPFAM" id="SSF46785">
    <property type="entry name" value="Winged helix' DNA-binding domain"/>
    <property type="match status" value="1"/>
</dbReference>
<evidence type="ECO:0000256" key="1">
    <source>
        <dbReference type="ARBA" id="ARBA00005384"/>
    </source>
</evidence>
<protein>
    <submittedName>
        <fullName evidence="8">GntR family transcriptional regulator</fullName>
    </submittedName>
</protein>
<dbReference type="Pfam" id="PF00392">
    <property type="entry name" value="GntR"/>
    <property type="match status" value="1"/>
</dbReference>
<reference evidence="8 9" key="1">
    <citation type="submission" date="2018-01" db="EMBL/GenBank/DDBJ databases">
        <title>Whole genome analyses suggest that Burkholderia sensu lato contains two further novel genera in the rhizoxinica-symbiotica group Mycetohabitans gen. nov., and Trinickia gen. nov.: implications for the evolution of diazotrophy and nodulation in the Burkholderiaceae.</title>
        <authorList>
            <person name="Estrada-de los Santos P."/>
            <person name="Palmer M."/>
            <person name="Chavez-Ramirez B."/>
            <person name="Beukes C."/>
            <person name="Steenkamp E.T."/>
            <person name="Hirsch A.M."/>
            <person name="Manyaka P."/>
            <person name="Maluk M."/>
            <person name="Lafos M."/>
            <person name="Crook M."/>
            <person name="Gross E."/>
            <person name="Simon M.F."/>
            <person name="Bueno dos Reis Junior F."/>
            <person name="Poole P.S."/>
            <person name="Venter S.N."/>
            <person name="James E.K."/>
        </authorList>
    </citation>
    <scope>NUCLEOTIDE SEQUENCE [LARGE SCALE GENOMIC DNA]</scope>
    <source>
        <strain evidence="8 9">JPY 581</strain>
    </source>
</reference>
<dbReference type="InterPro" id="IPR051446">
    <property type="entry name" value="HTH_trans_reg/aminotransferase"/>
</dbReference>
<proteinExistence type="inferred from homology"/>
<keyword evidence="9" id="KW-1185">Reference proteome</keyword>
<feature type="domain" description="HTH gntR-type" evidence="7">
    <location>
        <begin position="11"/>
        <end position="79"/>
    </location>
</feature>
<evidence type="ECO:0000313" key="9">
    <source>
        <dbReference type="Proteomes" id="UP000235777"/>
    </source>
</evidence>
<name>A0A2N7WTA5_9BURK</name>
<comment type="similarity">
    <text evidence="1">In the C-terminal section; belongs to the class-I pyridoxal-phosphate-dependent aminotransferase family.</text>
</comment>
<dbReference type="InterPro" id="IPR000524">
    <property type="entry name" value="Tscrpt_reg_HTH_GntR"/>
</dbReference>
<keyword evidence="4" id="KW-0238">DNA-binding</keyword>
<dbReference type="STRING" id="863227.GCA_000373005_02208"/>
<evidence type="ECO:0000256" key="5">
    <source>
        <dbReference type="ARBA" id="ARBA00023163"/>
    </source>
</evidence>
<dbReference type="Gene3D" id="1.10.10.10">
    <property type="entry name" value="Winged helix-like DNA-binding domain superfamily/Winged helix DNA-binding domain"/>
    <property type="match status" value="1"/>
</dbReference>
<evidence type="ECO:0000256" key="6">
    <source>
        <dbReference type="SAM" id="MobiDB-lite"/>
    </source>
</evidence>
<dbReference type="Proteomes" id="UP000235777">
    <property type="component" value="Unassembled WGS sequence"/>
</dbReference>
<comment type="caution">
    <text evidence="8">The sequence shown here is derived from an EMBL/GenBank/DDBJ whole genome shotgun (WGS) entry which is preliminary data.</text>
</comment>